<dbReference type="Proteomes" id="UP000006056">
    <property type="component" value="Chromosome"/>
</dbReference>
<keyword evidence="3" id="KW-1185">Reference proteome</keyword>
<feature type="transmembrane region" description="Helical" evidence="1">
    <location>
        <begin position="46"/>
        <end position="68"/>
    </location>
</feature>
<dbReference type="AlphaFoldDB" id="I3ZEE1"/>
<keyword evidence="1" id="KW-0812">Transmembrane</keyword>
<dbReference type="eggNOG" id="ENOG5032T87">
    <property type="taxonomic scope" value="Bacteria"/>
</dbReference>
<dbReference type="KEGG" id="trs:Terro_1300"/>
<evidence type="ECO:0000313" key="2">
    <source>
        <dbReference type="EMBL" id="AFL87609.1"/>
    </source>
</evidence>
<name>I3ZEE1_TERRK</name>
<feature type="transmembrane region" description="Helical" evidence="1">
    <location>
        <begin position="21"/>
        <end position="40"/>
    </location>
</feature>
<keyword evidence="1" id="KW-1133">Transmembrane helix</keyword>
<dbReference type="Pfam" id="PF20136">
    <property type="entry name" value="DUF6526"/>
    <property type="match status" value="1"/>
</dbReference>
<dbReference type="InterPro" id="IPR045385">
    <property type="entry name" value="DUF6526"/>
</dbReference>
<evidence type="ECO:0000313" key="3">
    <source>
        <dbReference type="Proteomes" id="UP000006056"/>
    </source>
</evidence>
<dbReference type="EMBL" id="CP003379">
    <property type="protein sequence ID" value="AFL87609.1"/>
    <property type="molecule type" value="Genomic_DNA"/>
</dbReference>
<sequence length="141" mass="15871">MAGTMAEPQSFQNHTRRDPKYLIFAPLALICFIMSIVHLVHEYSRANVLLVPVTLLVFLSIALTRVYALQNQNRIIRLEESLRIMTLGGTTAGITPAQFIALRFASDEELVPLARRAAAENMEPKAIKAAIKNWRPDNDRI</sequence>
<accession>I3ZEE1</accession>
<gene>
    <name evidence="2" type="ordered locus">Terro_1300</name>
</gene>
<organism evidence="2 3">
    <name type="scientific">Terriglobus roseus (strain DSM 18391 / NRRL B-41598 / KBS 63)</name>
    <dbReference type="NCBI Taxonomy" id="926566"/>
    <lineage>
        <taxon>Bacteria</taxon>
        <taxon>Pseudomonadati</taxon>
        <taxon>Acidobacteriota</taxon>
        <taxon>Terriglobia</taxon>
        <taxon>Terriglobales</taxon>
        <taxon>Acidobacteriaceae</taxon>
        <taxon>Terriglobus</taxon>
    </lineage>
</organism>
<evidence type="ECO:0000256" key="1">
    <source>
        <dbReference type="SAM" id="Phobius"/>
    </source>
</evidence>
<keyword evidence="1" id="KW-0472">Membrane</keyword>
<proteinExistence type="predicted"/>
<protein>
    <submittedName>
        <fullName evidence="2">Uncharacterized protein</fullName>
    </submittedName>
</protein>
<dbReference type="PATRIC" id="fig|926566.3.peg.1280"/>
<reference evidence="2 3" key="1">
    <citation type="submission" date="2012-06" db="EMBL/GenBank/DDBJ databases">
        <title>Complete genome of Terriglobus roseus DSM 18391.</title>
        <authorList>
            <consortium name="US DOE Joint Genome Institute (JGI-PGF)"/>
            <person name="Lucas S."/>
            <person name="Copeland A."/>
            <person name="Lapidus A."/>
            <person name="Glavina del Rio T."/>
            <person name="Dalin E."/>
            <person name="Tice H."/>
            <person name="Bruce D."/>
            <person name="Goodwin L."/>
            <person name="Pitluck S."/>
            <person name="Peters L."/>
            <person name="Mikhailova N."/>
            <person name="Munk A.C.C."/>
            <person name="Kyrpides N."/>
            <person name="Mavromatis K."/>
            <person name="Ivanova N."/>
            <person name="Brettin T."/>
            <person name="Detter J.C."/>
            <person name="Han C."/>
            <person name="Larimer F."/>
            <person name="Land M."/>
            <person name="Hauser L."/>
            <person name="Markowitz V."/>
            <person name="Cheng J.-F."/>
            <person name="Hugenholtz P."/>
            <person name="Woyke T."/>
            <person name="Wu D."/>
            <person name="Brambilla E."/>
            <person name="Klenk H.-P."/>
            <person name="Eisen J.A."/>
        </authorList>
    </citation>
    <scope>NUCLEOTIDE SEQUENCE [LARGE SCALE GENOMIC DNA]</scope>
    <source>
        <strain evidence="3">DSM 18391 / NRRL B-41598 / KBS 63</strain>
    </source>
</reference>
<dbReference type="HOGENOM" id="CLU_149246_0_0_0"/>
<dbReference type="STRING" id="926566.Terro_1300"/>